<proteinExistence type="predicted"/>
<evidence type="ECO:0000256" key="2">
    <source>
        <dbReference type="ARBA" id="ARBA00022827"/>
    </source>
</evidence>
<dbReference type="EMBL" id="JAUKVY010000021">
    <property type="protein sequence ID" value="MDO1535605.1"/>
    <property type="molecule type" value="Genomic_DNA"/>
</dbReference>
<sequence>MNTLEQCQRAAADRSQLTQSLAAADVVPLMASLVHLTGDETWLDKTAPYIKGGWSFLVTIPEAMAAAIRSELQEVILDIAAGVRTPHRPSEALLIRIMNTAVGQEVPPEYRPILSEEAQFDGVDPRRVEWRDAETPSRSKEYHVLIIGAGLSGIAMAIRLAEAGIPYTIIEKNSEVGGTWFENIYPGIAVDTPNHFYSYSFAPNPNWSRYFATGGEIQKYILECVERFGIRDRIRFGEEVVAADYNEPAARWNIVTKAKDGSSTTLSANAVVSAVGALNRPSIPKIPGLDTFDGPVFHTARWREDVSLEGKRVALIGTGASGIQVAPKIAPTVAKLSIFQRSPHWIIKHPLYFSELGPDVHWAMSNIPGYMKWFRFMLFWAASDGFHATLKIDPDWTKPELSLNPANHKMREDLIAYYESKIGHRPDLMKKVIPCYPPFGKRMLRDTNWFEMLERSNVDLVTDDIDHVEPGAIVMKDGSRHDVDVIILATGFEAAKMIAPLQVIGRDGATLRDLWGEDDPRAYLGITVPKFPNFFMIYGPNTNLAHGGSAIFHSECQVRYIMQALREMLERGAAWMECRESPFNDYNAKVDDKLRTMVWAHPGVTNWYKNKKGRVIMNSPWRLAEYRDLTATIDPEDFAFETPSKP</sequence>
<dbReference type="GO" id="GO:0016491">
    <property type="term" value="F:oxidoreductase activity"/>
    <property type="evidence" value="ECO:0007669"/>
    <property type="project" value="UniProtKB-KW"/>
</dbReference>
<dbReference type="InterPro" id="IPR020946">
    <property type="entry name" value="Flavin_mOase-like"/>
</dbReference>
<evidence type="ECO:0000313" key="5">
    <source>
        <dbReference type="Proteomes" id="UP001169027"/>
    </source>
</evidence>
<evidence type="ECO:0000256" key="1">
    <source>
        <dbReference type="ARBA" id="ARBA00022630"/>
    </source>
</evidence>
<dbReference type="InterPro" id="IPR051209">
    <property type="entry name" value="FAD-bind_Monooxygenase_sf"/>
</dbReference>
<keyword evidence="1" id="KW-0285">Flavoprotein</keyword>
<protein>
    <submittedName>
        <fullName evidence="4">NAD(P)/FAD-dependent oxidoreductase</fullName>
        <ecNumber evidence="4">1.14.13.-</ecNumber>
    </submittedName>
</protein>
<evidence type="ECO:0000313" key="4">
    <source>
        <dbReference type="EMBL" id="MDO1535605.1"/>
    </source>
</evidence>
<gene>
    <name evidence="4" type="ORF">Q2T77_25300</name>
</gene>
<comment type="caution">
    <text evidence="4">The sequence shown here is derived from an EMBL/GenBank/DDBJ whole genome shotgun (WGS) entry which is preliminary data.</text>
</comment>
<dbReference type="Gene3D" id="3.50.50.60">
    <property type="entry name" value="FAD/NAD(P)-binding domain"/>
    <property type="match status" value="2"/>
</dbReference>
<dbReference type="EC" id="1.14.13.-" evidence="4"/>
<name>A0ABT8SA07_9BURK</name>
<keyword evidence="5" id="KW-1185">Reference proteome</keyword>
<keyword evidence="2" id="KW-0274">FAD</keyword>
<dbReference type="PANTHER" id="PTHR42877:SF4">
    <property type="entry name" value="FAD_NAD(P)-BINDING DOMAIN-CONTAINING PROTEIN-RELATED"/>
    <property type="match status" value="1"/>
</dbReference>
<accession>A0ABT8SA07</accession>
<dbReference type="Proteomes" id="UP001169027">
    <property type="component" value="Unassembled WGS sequence"/>
</dbReference>
<evidence type="ECO:0000256" key="3">
    <source>
        <dbReference type="ARBA" id="ARBA00023002"/>
    </source>
</evidence>
<dbReference type="SUPFAM" id="SSF51905">
    <property type="entry name" value="FAD/NAD(P)-binding domain"/>
    <property type="match status" value="2"/>
</dbReference>
<dbReference type="PRINTS" id="PR00411">
    <property type="entry name" value="PNDRDTASEI"/>
</dbReference>
<dbReference type="PRINTS" id="PR00368">
    <property type="entry name" value="FADPNR"/>
</dbReference>
<dbReference type="RefSeq" id="WP_301813371.1">
    <property type="nucleotide sequence ID" value="NZ_JAUJZH010000021.1"/>
</dbReference>
<dbReference type="InterPro" id="IPR036188">
    <property type="entry name" value="FAD/NAD-bd_sf"/>
</dbReference>
<organism evidence="4 5">
    <name type="scientific">Variovorax ginsengisoli</name>
    <dbReference type="NCBI Taxonomy" id="363844"/>
    <lineage>
        <taxon>Bacteria</taxon>
        <taxon>Pseudomonadati</taxon>
        <taxon>Pseudomonadota</taxon>
        <taxon>Betaproteobacteria</taxon>
        <taxon>Burkholderiales</taxon>
        <taxon>Comamonadaceae</taxon>
        <taxon>Variovorax</taxon>
    </lineage>
</organism>
<keyword evidence="3 4" id="KW-0560">Oxidoreductase</keyword>
<dbReference type="Pfam" id="PF00743">
    <property type="entry name" value="FMO-like"/>
    <property type="match status" value="1"/>
</dbReference>
<dbReference type="PANTHER" id="PTHR42877">
    <property type="entry name" value="L-ORNITHINE N(5)-MONOOXYGENASE-RELATED"/>
    <property type="match status" value="1"/>
</dbReference>
<reference evidence="4" key="1">
    <citation type="submission" date="2023-06" db="EMBL/GenBank/DDBJ databases">
        <authorList>
            <person name="Jiang Y."/>
            <person name="Liu Q."/>
        </authorList>
    </citation>
    <scope>NUCLEOTIDE SEQUENCE</scope>
    <source>
        <strain evidence="4">CGMCC 1.12090</strain>
    </source>
</reference>